<dbReference type="PANTHER" id="PTHR30543">
    <property type="entry name" value="CHROMATE REDUCTASE"/>
    <property type="match status" value="1"/>
</dbReference>
<dbReference type="Pfam" id="PF03358">
    <property type="entry name" value="FMN_red"/>
    <property type="match status" value="1"/>
</dbReference>
<dbReference type="SUPFAM" id="SSF52218">
    <property type="entry name" value="Flavoproteins"/>
    <property type="match status" value="1"/>
</dbReference>
<dbReference type="InterPro" id="IPR029039">
    <property type="entry name" value="Flavoprotein-like_sf"/>
</dbReference>
<dbReference type="RefSeq" id="WP_171472303.1">
    <property type="nucleotide sequence ID" value="NZ_CP053452.2"/>
</dbReference>
<keyword evidence="3" id="KW-1185">Reference proteome</keyword>
<proteinExistence type="predicted"/>
<dbReference type="EMBL" id="CP053452">
    <property type="protein sequence ID" value="QJW96784.1"/>
    <property type="molecule type" value="Genomic_DNA"/>
</dbReference>
<organism evidence="2 3">
    <name type="scientific">Frigoriglobus tundricola</name>
    <dbReference type="NCBI Taxonomy" id="2774151"/>
    <lineage>
        <taxon>Bacteria</taxon>
        <taxon>Pseudomonadati</taxon>
        <taxon>Planctomycetota</taxon>
        <taxon>Planctomycetia</taxon>
        <taxon>Gemmatales</taxon>
        <taxon>Gemmataceae</taxon>
        <taxon>Frigoriglobus</taxon>
    </lineage>
</organism>
<dbReference type="GO" id="GO:0005829">
    <property type="term" value="C:cytosol"/>
    <property type="evidence" value="ECO:0007669"/>
    <property type="project" value="TreeGrafter"/>
</dbReference>
<dbReference type="KEGG" id="ftj:FTUN_4343"/>
<dbReference type="PANTHER" id="PTHR30543:SF21">
    <property type="entry name" value="NAD(P)H-DEPENDENT FMN REDUCTASE LOT6"/>
    <property type="match status" value="1"/>
</dbReference>
<evidence type="ECO:0000313" key="2">
    <source>
        <dbReference type="EMBL" id="QJW96784.1"/>
    </source>
</evidence>
<dbReference type="GO" id="GO:0016491">
    <property type="term" value="F:oxidoreductase activity"/>
    <property type="evidence" value="ECO:0007669"/>
    <property type="project" value="InterPro"/>
</dbReference>
<dbReference type="Gene3D" id="3.40.50.360">
    <property type="match status" value="1"/>
</dbReference>
<sequence>MSLNIAVILGSVRRDRIGLRVARFAVTALQGRGHQVTLVDPVEYPLPLLDWMYKEYPQGQAPDVLERLAEIVRRADAYVIVSAEYNHSVPPALANLLDHFLEEYFFKPSAIVCYSAGAYGGVRAAMQLRAMLAEMGMSSIPSLLPFPKAHELLDEEGRPTGERPGAGAVRFFAELEWYAEALRTARQRGTPY</sequence>
<accession>A0A6M5YTL4</accession>
<evidence type="ECO:0000259" key="1">
    <source>
        <dbReference type="Pfam" id="PF03358"/>
    </source>
</evidence>
<reference evidence="3" key="1">
    <citation type="submission" date="2020-05" db="EMBL/GenBank/DDBJ databases">
        <title>Frigoriglobus tundricola gen. nov., sp. nov., a psychrotolerant cellulolytic planctomycete of the family Gemmataceae with two divergent copies of 16S rRNA gene.</title>
        <authorList>
            <person name="Kulichevskaya I.S."/>
            <person name="Ivanova A.A."/>
            <person name="Naumoff D.G."/>
            <person name="Beletsky A.V."/>
            <person name="Rijpstra W.I.C."/>
            <person name="Sinninghe Damste J.S."/>
            <person name="Mardanov A.V."/>
            <person name="Ravin N.V."/>
            <person name="Dedysh S.N."/>
        </authorList>
    </citation>
    <scope>NUCLEOTIDE SEQUENCE [LARGE SCALE GENOMIC DNA]</scope>
    <source>
        <strain evidence="3">PL17</strain>
    </source>
</reference>
<dbReference type="GO" id="GO:0010181">
    <property type="term" value="F:FMN binding"/>
    <property type="evidence" value="ECO:0007669"/>
    <property type="project" value="TreeGrafter"/>
</dbReference>
<protein>
    <submittedName>
        <fullName evidence="2">Reductase</fullName>
    </submittedName>
</protein>
<evidence type="ECO:0000313" key="3">
    <source>
        <dbReference type="Proteomes" id="UP000503447"/>
    </source>
</evidence>
<feature type="domain" description="NADPH-dependent FMN reductase-like" evidence="1">
    <location>
        <begin position="4"/>
        <end position="150"/>
    </location>
</feature>
<dbReference type="AlphaFoldDB" id="A0A6M5YTL4"/>
<dbReference type="InterPro" id="IPR005025">
    <property type="entry name" value="FMN_Rdtase-like_dom"/>
</dbReference>
<dbReference type="InterPro" id="IPR050712">
    <property type="entry name" value="NAD(P)H-dep_reductase"/>
</dbReference>
<name>A0A6M5YTL4_9BACT</name>
<gene>
    <name evidence="2" type="ORF">FTUN_4343</name>
</gene>
<dbReference type="Proteomes" id="UP000503447">
    <property type="component" value="Chromosome"/>
</dbReference>